<organism evidence="1 2">
    <name type="scientific">Scytalidium lignicola</name>
    <name type="common">Hyphomycete</name>
    <dbReference type="NCBI Taxonomy" id="5539"/>
    <lineage>
        <taxon>Eukaryota</taxon>
        <taxon>Fungi</taxon>
        <taxon>Dikarya</taxon>
        <taxon>Ascomycota</taxon>
        <taxon>Pezizomycotina</taxon>
        <taxon>Leotiomycetes</taxon>
        <taxon>Leotiomycetes incertae sedis</taxon>
        <taxon>Scytalidium</taxon>
    </lineage>
</organism>
<protein>
    <recommendedName>
        <fullName evidence="3">NAD(P)-binding protein</fullName>
    </recommendedName>
</protein>
<dbReference type="PRINTS" id="PR00081">
    <property type="entry name" value="GDHRDH"/>
</dbReference>
<feature type="non-terminal residue" evidence="1">
    <location>
        <position position="1"/>
    </location>
</feature>
<evidence type="ECO:0000313" key="2">
    <source>
        <dbReference type="Proteomes" id="UP000258309"/>
    </source>
</evidence>
<dbReference type="GO" id="GO:0016616">
    <property type="term" value="F:oxidoreductase activity, acting on the CH-OH group of donors, NAD or NADP as acceptor"/>
    <property type="evidence" value="ECO:0007669"/>
    <property type="project" value="TreeGrafter"/>
</dbReference>
<dbReference type="EMBL" id="NCSJ02000352">
    <property type="protein sequence ID" value="RFU25214.1"/>
    <property type="molecule type" value="Genomic_DNA"/>
</dbReference>
<keyword evidence="2" id="KW-1185">Reference proteome</keyword>
<dbReference type="Gene3D" id="3.40.50.720">
    <property type="entry name" value="NAD(P)-binding Rossmann-like Domain"/>
    <property type="match status" value="1"/>
</dbReference>
<evidence type="ECO:0008006" key="3">
    <source>
        <dbReference type="Google" id="ProtNLM"/>
    </source>
</evidence>
<evidence type="ECO:0000313" key="1">
    <source>
        <dbReference type="EMBL" id="RFU25214.1"/>
    </source>
</evidence>
<feature type="non-terminal residue" evidence="1">
    <location>
        <position position="269"/>
    </location>
</feature>
<dbReference type="PANTHER" id="PTHR45458">
    <property type="entry name" value="SHORT-CHAIN DEHYDROGENASE/REDUCTASE SDR"/>
    <property type="match status" value="1"/>
</dbReference>
<dbReference type="OrthoDB" id="7289984at2759"/>
<proteinExistence type="predicted"/>
<dbReference type="InterPro" id="IPR036291">
    <property type="entry name" value="NAD(P)-bd_dom_sf"/>
</dbReference>
<sequence>MSSYAIIGASRGLGYEWLRQLCSDPANTVIGLARSPDKVILRLVSDSISNVHMLQADMADSKSLTTAAAETARITGGSLDYLIINGVYINTEEHLLSPSEFTGKEDLITTTMTESLKVNVLGIIFSINAFLPLVRKSDIKKITVISSVLADLELAQKSNIPFFVTYSSMKAALNMVVVKYAAELKDEGIVVFSLSPGVVDTHGDKLQVREDPKERVQIVQAGFKRMDPKFSGSITTAESVSMQRKVIEDITIEKSGSFLSHHGDKNWLD</sequence>
<comment type="caution">
    <text evidence="1">The sequence shown here is derived from an EMBL/GenBank/DDBJ whole genome shotgun (WGS) entry which is preliminary data.</text>
</comment>
<dbReference type="InterPro" id="IPR052184">
    <property type="entry name" value="SDR_enzymes"/>
</dbReference>
<reference evidence="1 2" key="1">
    <citation type="submission" date="2018-05" db="EMBL/GenBank/DDBJ databases">
        <title>Draft genome sequence of Scytalidium lignicola DSM 105466, a ubiquitous saprotrophic fungus.</title>
        <authorList>
            <person name="Buettner E."/>
            <person name="Gebauer A.M."/>
            <person name="Hofrichter M."/>
            <person name="Liers C."/>
            <person name="Kellner H."/>
        </authorList>
    </citation>
    <scope>NUCLEOTIDE SEQUENCE [LARGE SCALE GENOMIC DNA]</scope>
    <source>
        <strain evidence="1 2">DSM 105466</strain>
    </source>
</reference>
<name>A0A3E2GVL8_SCYLI</name>
<dbReference type="AlphaFoldDB" id="A0A3E2GVL8"/>
<dbReference type="Pfam" id="PF00106">
    <property type="entry name" value="adh_short"/>
    <property type="match status" value="1"/>
</dbReference>
<dbReference type="OMA" id="ERISWMM"/>
<dbReference type="InterPro" id="IPR002347">
    <property type="entry name" value="SDR_fam"/>
</dbReference>
<gene>
    <name evidence="1" type="ORF">B7463_g11125</name>
</gene>
<accession>A0A3E2GVL8</accession>
<dbReference type="Proteomes" id="UP000258309">
    <property type="component" value="Unassembled WGS sequence"/>
</dbReference>
<dbReference type="SUPFAM" id="SSF51735">
    <property type="entry name" value="NAD(P)-binding Rossmann-fold domains"/>
    <property type="match status" value="1"/>
</dbReference>
<dbReference type="PANTHER" id="PTHR45458:SF3">
    <property type="entry name" value="CHAIN DEHYDROGENASE (ATSC), PUTATIVE-RELATED"/>
    <property type="match status" value="1"/>
</dbReference>